<evidence type="ECO:0000313" key="2">
    <source>
        <dbReference type="EMBL" id="CAF2157837.1"/>
    </source>
</evidence>
<dbReference type="EMBL" id="CAJNRG010014790">
    <property type="protein sequence ID" value="CAF2157837.1"/>
    <property type="molecule type" value="Genomic_DNA"/>
</dbReference>
<feature type="compositionally biased region" description="Low complexity" evidence="1">
    <location>
        <begin position="105"/>
        <end position="115"/>
    </location>
</feature>
<evidence type="ECO:0000256" key="1">
    <source>
        <dbReference type="SAM" id="MobiDB-lite"/>
    </source>
</evidence>
<name>A0A816YDD4_9BILA</name>
<sequence length="217" mass="24992">MMCILGEELTSLRTELQLSQEVREKQTKAIEDVNTVKNDISDIKTLIRQIKNEKIENNSVKKDTPSANLSTETLPGTADVDEDSSSITNDVNDNLARPSYRDRLLSNPGPSNNLNHYRQQRERYTNQHRQGNASQQQNQSQRNEHGRRQTNIIGSRAPTNDTNEFSGVRVKFEIYVGRCALTSNRENLLQYCKDRCRFSEIECEELETKSDYLNHLK</sequence>
<feature type="region of interest" description="Disordered" evidence="1">
    <location>
        <begin position="57"/>
        <end position="160"/>
    </location>
</feature>
<accession>A0A816YDD4</accession>
<comment type="caution">
    <text evidence="2">The sequence shown here is derived from an EMBL/GenBank/DDBJ whole genome shotgun (WGS) entry which is preliminary data.</text>
</comment>
<reference evidence="2" key="1">
    <citation type="submission" date="2021-02" db="EMBL/GenBank/DDBJ databases">
        <authorList>
            <person name="Nowell W R."/>
        </authorList>
    </citation>
    <scope>NUCLEOTIDE SEQUENCE</scope>
</reference>
<proteinExistence type="predicted"/>
<feature type="compositionally biased region" description="Polar residues" evidence="1">
    <location>
        <begin position="149"/>
        <end position="160"/>
    </location>
</feature>
<organism evidence="2 3">
    <name type="scientific">Rotaria magnacalcarata</name>
    <dbReference type="NCBI Taxonomy" id="392030"/>
    <lineage>
        <taxon>Eukaryota</taxon>
        <taxon>Metazoa</taxon>
        <taxon>Spiralia</taxon>
        <taxon>Gnathifera</taxon>
        <taxon>Rotifera</taxon>
        <taxon>Eurotatoria</taxon>
        <taxon>Bdelloidea</taxon>
        <taxon>Philodinida</taxon>
        <taxon>Philodinidae</taxon>
        <taxon>Rotaria</taxon>
    </lineage>
</organism>
<protein>
    <submittedName>
        <fullName evidence="2">Uncharacterized protein</fullName>
    </submittedName>
</protein>
<feature type="compositionally biased region" description="Low complexity" evidence="1">
    <location>
        <begin position="127"/>
        <end position="141"/>
    </location>
</feature>
<feature type="compositionally biased region" description="Polar residues" evidence="1">
    <location>
        <begin position="65"/>
        <end position="74"/>
    </location>
</feature>
<evidence type="ECO:0000313" key="3">
    <source>
        <dbReference type="Proteomes" id="UP000663887"/>
    </source>
</evidence>
<dbReference type="AlphaFoldDB" id="A0A816YDD4"/>
<gene>
    <name evidence="2" type="ORF">XDN619_LOCUS29976</name>
</gene>
<dbReference type="Proteomes" id="UP000663887">
    <property type="component" value="Unassembled WGS sequence"/>
</dbReference>